<dbReference type="Proteomes" id="UP001501470">
    <property type="component" value="Unassembled WGS sequence"/>
</dbReference>
<feature type="chain" id="PRO_5047282605" evidence="2">
    <location>
        <begin position="18"/>
        <end position="313"/>
    </location>
</feature>
<evidence type="ECO:0000256" key="1">
    <source>
        <dbReference type="SAM" id="Phobius"/>
    </source>
</evidence>
<comment type="caution">
    <text evidence="3">The sequence shown here is derived from an EMBL/GenBank/DDBJ whole genome shotgun (WGS) entry which is preliminary data.</text>
</comment>
<keyword evidence="1" id="KW-0472">Membrane</keyword>
<name>A0ABP4L9H8_9ACTN</name>
<proteinExistence type="predicted"/>
<keyword evidence="2" id="KW-0732">Signal</keyword>
<feature type="transmembrane region" description="Helical" evidence="1">
    <location>
        <begin position="181"/>
        <end position="200"/>
    </location>
</feature>
<evidence type="ECO:0000256" key="2">
    <source>
        <dbReference type="SAM" id="SignalP"/>
    </source>
</evidence>
<dbReference type="EMBL" id="BAAAQD010000007">
    <property type="protein sequence ID" value="GAA1519214.1"/>
    <property type="molecule type" value="Genomic_DNA"/>
</dbReference>
<keyword evidence="1" id="KW-1133">Transmembrane helix</keyword>
<evidence type="ECO:0000313" key="4">
    <source>
        <dbReference type="Proteomes" id="UP001501470"/>
    </source>
</evidence>
<sequence>MVLGVLAALGYVAPAGAHGADAPAAVDYVVRVDSVSEPGVTVRAVEGGARLELRSASDRTVVVLGMQGEPFLRISGNGVAENRGSPTWAASRSLTGTVKGAATAAPQWHQVSRQRTVRWHDERARELPARAWSVPLEIDGTTPGIIRGVIAKAEPPATGWWWSGALLAAVAIGLATPRSRIALAVVAGVAGAVVVAWIVVSAQLATSPAENLGTQLLARLWPLLTGVGVLAAAGLLALRRSAANLVAAIGGACLAVMTGFADAGVFSNGGLAGPGWSRWAVATALAGGLGLMAGGATSWYRTPVKDRTSEDDK</sequence>
<accession>A0ABP4L9H8</accession>
<feature type="transmembrane region" description="Helical" evidence="1">
    <location>
        <begin position="245"/>
        <end position="267"/>
    </location>
</feature>
<feature type="transmembrane region" description="Helical" evidence="1">
    <location>
        <begin position="159"/>
        <end position="176"/>
    </location>
</feature>
<keyword evidence="1" id="KW-0812">Transmembrane</keyword>
<keyword evidence="4" id="KW-1185">Reference proteome</keyword>
<organism evidence="3 4">
    <name type="scientific">Dactylosporangium maewongense</name>
    <dbReference type="NCBI Taxonomy" id="634393"/>
    <lineage>
        <taxon>Bacteria</taxon>
        <taxon>Bacillati</taxon>
        <taxon>Actinomycetota</taxon>
        <taxon>Actinomycetes</taxon>
        <taxon>Micromonosporales</taxon>
        <taxon>Micromonosporaceae</taxon>
        <taxon>Dactylosporangium</taxon>
    </lineage>
</organism>
<evidence type="ECO:0000313" key="3">
    <source>
        <dbReference type="EMBL" id="GAA1519214.1"/>
    </source>
</evidence>
<feature type="signal peptide" evidence="2">
    <location>
        <begin position="1"/>
        <end position="17"/>
    </location>
</feature>
<feature type="transmembrane region" description="Helical" evidence="1">
    <location>
        <begin position="279"/>
        <end position="300"/>
    </location>
</feature>
<protein>
    <submittedName>
        <fullName evidence="3">Uncharacterized protein</fullName>
    </submittedName>
</protein>
<reference evidence="4" key="1">
    <citation type="journal article" date="2019" name="Int. J. Syst. Evol. Microbiol.">
        <title>The Global Catalogue of Microorganisms (GCM) 10K type strain sequencing project: providing services to taxonomists for standard genome sequencing and annotation.</title>
        <authorList>
            <consortium name="The Broad Institute Genomics Platform"/>
            <consortium name="The Broad Institute Genome Sequencing Center for Infectious Disease"/>
            <person name="Wu L."/>
            <person name="Ma J."/>
        </authorList>
    </citation>
    <scope>NUCLEOTIDE SEQUENCE [LARGE SCALE GENOMIC DNA]</scope>
    <source>
        <strain evidence="4">JCM 15933</strain>
    </source>
</reference>
<gene>
    <name evidence="3" type="ORF">GCM10009827_038100</name>
</gene>
<feature type="transmembrane region" description="Helical" evidence="1">
    <location>
        <begin position="220"/>
        <end position="238"/>
    </location>
</feature>